<proteinExistence type="predicted"/>
<protein>
    <submittedName>
        <fullName evidence="2">TonB-dependent receptor</fullName>
    </submittedName>
</protein>
<dbReference type="KEGG" id="buy:D8S85_02040"/>
<evidence type="ECO:0000256" key="1">
    <source>
        <dbReference type="SAM" id="SignalP"/>
    </source>
</evidence>
<sequence length="914" mass="105649">MKISKLIMIMCFSVMGCALTQGQIYTPTTDNKIHFFGVIVDSITKEPLPGAVIYQITEEKFRKLTQFTVADKNGKFQFETPKYFSTRVEISCVGYKVRKFVLPKDHQTMNMGKVWLAPDIQKLDEVTVSARAKMYKQFGDTTRIYARSVKTLKGDAIIEILRQIPGIKVNQDGSVSMDGKPIEYTLLNDKLIFGDDKITALYTIDADQAMTIDIYDEEIESATSFKKQKSTVMNIRTKKDFNRYFTVEALLEGGQNHIKHENGNDPKIYNLNGKLGTFQEGFQAQLNTMKSNFMGQQDRYNQVLKNEMPRKQEYIRGKLVREFGDFNNYLRDRYSITGSYSKDKNQYIIRKENTYFPTEDFESQLANNENKQTSANTIYNVAVDGNYTSTPNIKAHFSGLFMSKDSDQSRVNQSETFRNGTLLTTTHNRINSEINHAYSSSYLNFAYKLNKKNFMHINLGINHEKPKRTESHDLEIMNSELETHTTLGVKNNSPHTDLSSSLHVTHLFDTSIVSGHSISLQIETLHKKAKINNTAVDKQTGLIDDIYSENYEMNTQTLSSGLEFIHKIPGRSITSRVTFNHIAINRDERIPEKYVIRKTFNTWSPFINISWEGEKRGNISLTFSISQQIPHVKLFSNILNISNPMFPQTGNPDLDPVKEYNFSMKHRLSSVKKQISLNTEVRLKYYTDNVVYKRQYFKNNTILPEYDSYEFPAGSTLISPINGNDYWDLKISSSIQKQINYLGRLETIVSYTFRDPQSEVAGRLVRQQEHKGTFNIKLATNFSRHIRLNLSNSTSYLWNQNSEKYKERGIQNKATVHLLLNFLQYANFESGYIMDYYNPSVSNTKINSHLLNAMLGYRIFKKRKGLISLNAFNILDKNTNFKTSVSNQFISNSWDRLFERYYTISFEYKFNSQK</sequence>
<evidence type="ECO:0000313" key="3">
    <source>
        <dbReference type="Proteomes" id="UP000270673"/>
    </source>
</evidence>
<dbReference type="AlphaFoldDB" id="A0A3S9VPH9"/>
<dbReference type="SUPFAM" id="SSF56935">
    <property type="entry name" value="Porins"/>
    <property type="match status" value="1"/>
</dbReference>
<evidence type="ECO:0000313" key="2">
    <source>
        <dbReference type="EMBL" id="AZS28450.1"/>
    </source>
</evidence>
<gene>
    <name evidence="2" type="ORF">D8S85_02040</name>
</gene>
<accession>A0A3S9VPH9</accession>
<dbReference type="Proteomes" id="UP000270673">
    <property type="component" value="Chromosome"/>
</dbReference>
<keyword evidence="3" id="KW-1185">Reference proteome</keyword>
<dbReference type="PROSITE" id="PS51257">
    <property type="entry name" value="PROKAR_LIPOPROTEIN"/>
    <property type="match status" value="1"/>
</dbReference>
<name>A0A3S9VPH9_9BACT</name>
<organism evidence="2 3">
    <name type="scientific">Butyricimonas faecalis</name>
    <dbReference type="NCBI Taxonomy" id="2093856"/>
    <lineage>
        <taxon>Bacteria</taxon>
        <taxon>Pseudomonadati</taxon>
        <taxon>Bacteroidota</taxon>
        <taxon>Bacteroidia</taxon>
        <taxon>Bacteroidales</taxon>
        <taxon>Odoribacteraceae</taxon>
        <taxon>Butyricimonas</taxon>
    </lineage>
</organism>
<dbReference type="OrthoDB" id="8764943at2"/>
<keyword evidence="2" id="KW-0675">Receptor</keyword>
<dbReference type="EMBL" id="CP032819">
    <property type="protein sequence ID" value="AZS28450.1"/>
    <property type="molecule type" value="Genomic_DNA"/>
</dbReference>
<dbReference type="Pfam" id="PF13715">
    <property type="entry name" value="CarbopepD_reg_2"/>
    <property type="match status" value="1"/>
</dbReference>
<keyword evidence="1" id="KW-0732">Signal</keyword>
<reference evidence="2 3" key="1">
    <citation type="submission" date="2018-10" db="EMBL/GenBank/DDBJ databases">
        <title>Butyricimonas faecalis sp. nov., isolated from human faeces and emended description of the genus Butyricimonas.</title>
        <authorList>
            <person name="Le Roy T."/>
            <person name="Van der Smissen P."/>
            <person name="Paquot A."/>
            <person name="Delzenne N."/>
            <person name="Muccioli G."/>
            <person name="Collet J.-F."/>
            <person name="Cani P.D."/>
        </authorList>
    </citation>
    <scope>NUCLEOTIDE SEQUENCE [LARGE SCALE GENOMIC DNA]</scope>
    <source>
        <strain evidence="2 3">H184</strain>
    </source>
</reference>
<feature type="chain" id="PRO_5019043168" evidence="1">
    <location>
        <begin position="21"/>
        <end position="914"/>
    </location>
</feature>
<feature type="signal peptide" evidence="1">
    <location>
        <begin position="1"/>
        <end position="20"/>
    </location>
</feature>